<gene>
    <name evidence="1" type="ORF">PQ456_07665</name>
</gene>
<evidence type="ECO:0000313" key="1">
    <source>
        <dbReference type="EMBL" id="WCT57373.1"/>
    </source>
</evidence>
<sequence length="42" mass="4684">MQKSFFIGVEDVALMMPSARFIGLSWDVHGWGVVPPLKKGHN</sequence>
<proteinExistence type="predicted"/>
<dbReference type="Proteomes" id="UP001220509">
    <property type="component" value="Chromosome"/>
</dbReference>
<dbReference type="KEGG" id="pka:PQ456_07665"/>
<dbReference type="EMBL" id="CP117416">
    <property type="protein sequence ID" value="WCT57373.1"/>
    <property type="molecule type" value="Genomic_DNA"/>
</dbReference>
<keyword evidence="2" id="KW-1185">Reference proteome</keyword>
<protein>
    <submittedName>
        <fullName evidence="1">Uncharacterized protein</fullName>
    </submittedName>
</protein>
<organism evidence="1 2">
    <name type="scientific">Paenibacillus kyungheensis</name>
    <dbReference type="NCBI Taxonomy" id="1452732"/>
    <lineage>
        <taxon>Bacteria</taxon>
        <taxon>Bacillati</taxon>
        <taxon>Bacillota</taxon>
        <taxon>Bacilli</taxon>
        <taxon>Bacillales</taxon>
        <taxon>Paenibacillaceae</taxon>
        <taxon>Paenibacillus</taxon>
    </lineage>
</organism>
<reference evidence="1 2" key="1">
    <citation type="submission" date="2023-02" db="EMBL/GenBank/DDBJ databases">
        <title>Genome sequence of Paenibacillus kyungheensis KACC 18744.</title>
        <authorList>
            <person name="Kim S."/>
            <person name="Heo J."/>
            <person name="Kwon S.-W."/>
        </authorList>
    </citation>
    <scope>NUCLEOTIDE SEQUENCE [LARGE SCALE GENOMIC DNA]</scope>
    <source>
        <strain evidence="1 2">KACC 18744</strain>
    </source>
</reference>
<name>A0AAX3M7Q3_9BACL</name>
<accession>A0AAX3M7Q3</accession>
<evidence type="ECO:0000313" key="2">
    <source>
        <dbReference type="Proteomes" id="UP001220509"/>
    </source>
</evidence>
<dbReference type="RefSeq" id="WP_273615587.1">
    <property type="nucleotide sequence ID" value="NZ_CP117416.1"/>
</dbReference>
<dbReference type="AlphaFoldDB" id="A0AAX3M7Q3"/>